<keyword evidence="2" id="KW-0496">Mitochondrion</keyword>
<proteinExistence type="predicted"/>
<keyword evidence="1" id="KW-1133">Transmembrane helix</keyword>
<evidence type="ECO:0000256" key="1">
    <source>
        <dbReference type="SAM" id="Phobius"/>
    </source>
</evidence>
<geneLocation type="mitochondrion" evidence="2"/>
<keyword evidence="1" id="KW-0472">Membrane</keyword>
<dbReference type="EMBL" id="MG720572">
    <property type="protein sequence ID" value="AVP25191.1"/>
    <property type="molecule type" value="Genomic_DNA"/>
</dbReference>
<sequence length="188" mass="22904">MKKLILILKKFNSVFSNYRYTTFFTSYLLVYNIIYYKLCLIPALNWLRYENNQDINDTFNMDRIFKIEFLPDNYFMSFTDAYVYVYNANFGIFLILAFKYAGIKDPVVSTVQYTPFTVLIFLLIIAFIGRLFVIYLEYYITREQNRVLLLKKILADNIRILIQYLETNLTLKKSFFYRYFYTFYPFHI</sequence>
<evidence type="ECO:0000313" key="2">
    <source>
        <dbReference type="EMBL" id="AVP25191.1"/>
    </source>
</evidence>
<organism evidence="2">
    <name type="scientific">Pertusaria plittiana</name>
    <dbReference type="NCBI Taxonomy" id="394545"/>
    <lineage>
        <taxon>Eukaryota</taxon>
        <taxon>Fungi</taxon>
        <taxon>Dikarya</taxon>
        <taxon>Ascomycota</taxon>
        <taxon>Pezizomycotina</taxon>
        <taxon>Lecanoromycetes</taxon>
        <taxon>OSLEUM clade</taxon>
        <taxon>Ostropomycetidae</taxon>
        <taxon>Pertusariales</taxon>
        <taxon>Pertusariaceae</taxon>
        <taxon>Pertusaria</taxon>
    </lineage>
</organism>
<accession>A0A2P1M537</accession>
<reference evidence="2" key="1">
    <citation type="journal article" date="2018" name="Mol. Ecol.">
        <title>Reductions in Complexity of Mitochondrial Genomes in Lichen-Forming Fungi Shed Light on Genome Architecture of Obligate Symbioses.</title>
        <authorList>
            <person name="Pogoda C.S."/>
            <person name="Keepers K.G."/>
            <person name="Lendemer J.C."/>
            <person name="Kane N.C."/>
            <person name="Tripp E.A."/>
        </authorList>
    </citation>
    <scope>NUCLEOTIDE SEQUENCE</scope>
</reference>
<keyword evidence="1" id="KW-0812">Transmembrane</keyword>
<feature type="transmembrane region" description="Helical" evidence="1">
    <location>
        <begin position="113"/>
        <end position="136"/>
    </location>
</feature>
<feature type="transmembrane region" description="Helical" evidence="1">
    <location>
        <begin position="81"/>
        <end position="101"/>
    </location>
</feature>
<protein>
    <submittedName>
        <fullName evidence="2">Uncharacterized protein</fullName>
    </submittedName>
</protein>
<gene>
    <name evidence="2" type="primary">ORF18</name>
</gene>
<feature type="transmembrane region" description="Helical" evidence="1">
    <location>
        <begin position="20"/>
        <end position="38"/>
    </location>
</feature>
<dbReference type="AlphaFoldDB" id="A0A2P1M537"/>
<name>A0A2P1M537_9LECA</name>